<reference evidence="1 2" key="1">
    <citation type="submission" date="2022-05" db="EMBL/GenBank/DDBJ databases">
        <authorList>
            <consortium name="Genoscope - CEA"/>
            <person name="William W."/>
        </authorList>
    </citation>
    <scope>NUCLEOTIDE SEQUENCE [LARGE SCALE GENOMIC DNA]</scope>
</reference>
<dbReference type="EMBL" id="CALNXK010000143">
    <property type="protein sequence ID" value="CAH3168085.1"/>
    <property type="molecule type" value="Genomic_DNA"/>
</dbReference>
<protein>
    <recommendedName>
        <fullName evidence="3">EF-hand domain-containing protein</fullName>
    </recommendedName>
</protein>
<proteinExistence type="predicted"/>
<dbReference type="InterPro" id="IPR013785">
    <property type="entry name" value="Aldolase_TIM"/>
</dbReference>
<dbReference type="Gene3D" id="3.20.20.70">
    <property type="entry name" value="Aldolase class I"/>
    <property type="match status" value="1"/>
</dbReference>
<keyword evidence="2" id="KW-1185">Reference proteome</keyword>
<dbReference type="PROSITE" id="PS00018">
    <property type="entry name" value="EF_HAND_1"/>
    <property type="match status" value="1"/>
</dbReference>
<dbReference type="InterPro" id="IPR018247">
    <property type="entry name" value="EF_Hand_1_Ca_BS"/>
</dbReference>
<organism evidence="1 2">
    <name type="scientific">Porites lobata</name>
    <dbReference type="NCBI Taxonomy" id="104759"/>
    <lineage>
        <taxon>Eukaryota</taxon>
        <taxon>Metazoa</taxon>
        <taxon>Cnidaria</taxon>
        <taxon>Anthozoa</taxon>
        <taxon>Hexacorallia</taxon>
        <taxon>Scleractinia</taxon>
        <taxon>Fungiina</taxon>
        <taxon>Poritidae</taxon>
        <taxon>Porites</taxon>
    </lineage>
</organism>
<dbReference type="Proteomes" id="UP001159405">
    <property type="component" value="Unassembled WGS sequence"/>
</dbReference>
<gene>
    <name evidence="1" type="ORF">PLOB_00009009</name>
</gene>
<evidence type="ECO:0008006" key="3">
    <source>
        <dbReference type="Google" id="ProtNLM"/>
    </source>
</evidence>
<evidence type="ECO:0000313" key="1">
    <source>
        <dbReference type="EMBL" id="CAH3168085.1"/>
    </source>
</evidence>
<dbReference type="SUPFAM" id="SSF51569">
    <property type="entry name" value="Aldolase"/>
    <property type="match status" value="1"/>
</dbReference>
<comment type="caution">
    <text evidence="1">The sequence shown here is derived from an EMBL/GenBank/DDBJ whole genome shotgun (WGS) entry which is preliminary data.</text>
</comment>
<sequence>MSFLEQINRMNEDLREPKEQLKQLKELDLFVLDNSLRESTVGQLRGHTVENKWKIYNEVKEVGFQNIIVASFNHMTRLGDTFCRQLKEKGEDFSKFFAFTELIESVDKDRAPDTATVPIGFKKMKEYGIKHAIIEVDLVYGGIDYKKFLPEDINNLLSDRMRWVRENLSKDSRIIINLRDFPESMLRKPEQIFQVVHYLSSLPPSERPFGLMYEEPTGKSMPHELAAWTAAVRREMEDCCWKDGKLLVHVHEQWGMADCTVLECLARGADGIWASLIKEGAAIGHASSSVTIMNLVRLGNEKVLQQFNCTYLRRAAQEITRITTGFEPHSTQIVYGERALDMVLGFPHLQPDKQEFDVAKFFGEEPPMRITTVATPKMIAERLKHLFGEDSQFTEEIGMRMKEVMLEDLHNNRKEEYMSAVGLAVLFDRSGGQITAKMSDVIAADVPNEAHAQRLINEIRQMWDERALKAIDMDEDDRVDWNEFALYLKWAIRQYPQTKTAEELLSIAFRKGIIPAMQDVVILQNTEKRIIPERPRQKQKVKKTSEKISSLICTIT</sequence>
<accession>A0ABN8QT09</accession>
<name>A0ABN8QT09_9CNID</name>
<evidence type="ECO:0000313" key="2">
    <source>
        <dbReference type="Proteomes" id="UP001159405"/>
    </source>
</evidence>